<dbReference type="AlphaFoldDB" id="A0A132B6T8"/>
<sequence>MSSLPTRIRQNIRDHITSPTCPLVLKTTSVTENLGYPIVLDPEWTMLWKSLQEYYPDSTIFVPTVAATILSWCDALTIWLENEENEEHVEQLLDALKARSSLTLVLEISTTSQRPTTAWRANKSVFVIALPKAKPAYLNTILAGFATDLMNLFTASPMISSTNVATKALPVLEDPEDWADLDAELDRNHQTSIHANSAARTQDVDEPMPEVSTLMRPEELTKRPPYLIVVKQEGPMKVVVHGSHTPSLACLEGYLKRWCRGEASRANRPPVVEIKLQESAFGLGLMNDALTLEAIRGREVNAMVILVFVESVLGYAPVNSIGSVGSIWEFRRMRGFK</sequence>
<dbReference type="EMBL" id="KQ947437">
    <property type="protein sequence ID" value="KUJ08126.1"/>
    <property type="molecule type" value="Genomic_DNA"/>
</dbReference>
<evidence type="ECO:0000313" key="1">
    <source>
        <dbReference type="EMBL" id="KUJ08126.1"/>
    </source>
</evidence>
<accession>A0A132B6T8</accession>
<dbReference type="GeneID" id="28832971"/>
<name>A0A132B6T8_MOLSC</name>
<proteinExistence type="predicted"/>
<reference evidence="1 2" key="1">
    <citation type="submission" date="2015-10" db="EMBL/GenBank/DDBJ databases">
        <title>Full genome of DAOMC 229536 Phialocephala scopiformis, a fungal endophyte of spruce producing the potent anti-insectan compound rugulosin.</title>
        <authorList>
            <consortium name="DOE Joint Genome Institute"/>
            <person name="Walker A.K."/>
            <person name="Frasz S.L."/>
            <person name="Seifert K.A."/>
            <person name="Miller J.D."/>
            <person name="Mondo S.J."/>
            <person name="Labutti K."/>
            <person name="Lipzen A."/>
            <person name="Dockter R."/>
            <person name="Kennedy M."/>
            <person name="Grigoriev I.V."/>
            <person name="Spatafora J.W."/>
        </authorList>
    </citation>
    <scope>NUCLEOTIDE SEQUENCE [LARGE SCALE GENOMIC DNA]</scope>
    <source>
        <strain evidence="1 2">CBS 120377</strain>
    </source>
</reference>
<protein>
    <submittedName>
        <fullName evidence="1">Uncharacterized protein</fullName>
    </submittedName>
</protein>
<dbReference type="RefSeq" id="XP_018062481.1">
    <property type="nucleotide sequence ID" value="XM_018223245.1"/>
</dbReference>
<dbReference type="Proteomes" id="UP000070700">
    <property type="component" value="Unassembled WGS sequence"/>
</dbReference>
<dbReference type="OrthoDB" id="4926491at2759"/>
<dbReference type="InParanoid" id="A0A132B6T8"/>
<organism evidence="1 2">
    <name type="scientific">Mollisia scopiformis</name>
    <name type="common">Conifer needle endophyte fungus</name>
    <name type="synonym">Phialocephala scopiformis</name>
    <dbReference type="NCBI Taxonomy" id="149040"/>
    <lineage>
        <taxon>Eukaryota</taxon>
        <taxon>Fungi</taxon>
        <taxon>Dikarya</taxon>
        <taxon>Ascomycota</taxon>
        <taxon>Pezizomycotina</taxon>
        <taxon>Leotiomycetes</taxon>
        <taxon>Helotiales</taxon>
        <taxon>Mollisiaceae</taxon>
        <taxon>Mollisia</taxon>
    </lineage>
</organism>
<keyword evidence="2" id="KW-1185">Reference proteome</keyword>
<dbReference type="KEGG" id="psco:LY89DRAFT_789357"/>
<evidence type="ECO:0000313" key="2">
    <source>
        <dbReference type="Proteomes" id="UP000070700"/>
    </source>
</evidence>
<gene>
    <name evidence="1" type="ORF">LY89DRAFT_789357</name>
</gene>